<organism evidence="2 3">
    <name type="scientific">Orbilia ellipsospora</name>
    <dbReference type="NCBI Taxonomy" id="2528407"/>
    <lineage>
        <taxon>Eukaryota</taxon>
        <taxon>Fungi</taxon>
        <taxon>Dikarya</taxon>
        <taxon>Ascomycota</taxon>
        <taxon>Pezizomycotina</taxon>
        <taxon>Orbiliomycetes</taxon>
        <taxon>Orbiliales</taxon>
        <taxon>Orbiliaceae</taxon>
        <taxon>Orbilia</taxon>
    </lineage>
</organism>
<name>A0AAV9X605_9PEZI</name>
<sequence>MAYVNLNRPLIDSFKKLSSSFAKIEAPAPWDYERNRFTTWGNAAGLGDRGPPSLNFDDPDIREEVMGVFYGLEEDFGDEITMMNRCGLTQKKAEKSGGALKRGLKKLAGKKNDSSGNQGAAGTGDKKFVVKYPQIWTIRFGLMKGEIDFLYQLVPSDYTIVNVDELTQGFAGVSVSSTQPTAGVASDPSAEEERMFAELEKLEQFLGVKDEGVVSVSLSPSTNYSAKIKVSVYYNDERPSVWQEESMGYVKMGHGSFELYHRRRYIKQSTSEYITDTEEDSVLFDVESNPKYENINPGTCTLEGFGMEAWNYELSFGRPRDNSIIVSYARLPNVSAKQLIRRMDEFQKTIGTKFGWTPTKDKHDLTEFFGNMGVTYFDGSEQRIGDFYQQLNRRDIFTDFTTMSSIATQWSQPNGEGVMGIWNFLYQVILAKELSLRLLIKSDTYYTGFTSRVLASLILQDVWLSGVSLKLEDPPMNPSHFHKAKTPDEVANAEKLANDGQQAAARGDWQAAVNSYTEALKIDNSIASYTASRALAYLALNNLDDGHYDASVAARLSPRDKFALSVLGDANIRIKNLTRAKECYQNALTLAPGDQEIKKKLDDVTTQIKTRIQTINSTANDDLAMTLEKQHNDEKWDIAGRNVELHSKVHERQVEGLIIFAERMKWPWVHEVREAAEDIYGKIRGGATVPFHVIDWIYGTTLPGEWMALKIMSAMILLTESVKKEGIAPFYDCSFITKQRSYHRVRSALGRVLGCLPGVTSLCGWIGPCPPVTFDPPLQEPIGSSRQGKHIRLKARNIGLVDPPDPADNVIRIIGKTSHMTLQPAPEDVQNFDGYLKEIKDPANWVVPAVPPKSASTAILHEVILKALPLESAVDTNDPDSVEKKTEYRATLKFSIGNDGPGVSYTLFTNPVFVTPPPCSGGPKGLGHEVHKRELSQFKHVIEAENLKDYTPEDEKLVIINATGNGAEVLARAWCAERGRAAVIRRIGGPCLACTADIVLSLKQKVLIWVS</sequence>
<evidence type="ECO:0000313" key="3">
    <source>
        <dbReference type="Proteomes" id="UP001365542"/>
    </source>
</evidence>
<protein>
    <submittedName>
        <fullName evidence="2">Uncharacterized protein</fullName>
    </submittedName>
</protein>
<dbReference type="EMBL" id="JAVHJO010000010">
    <property type="protein sequence ID" value="KAK6535678.1"/>
    <property type="molecule type" value="Genomic_DNA"/>
</dbReference>
<dbReference type="Proteomes" id="UP001365542">
    <property type="component" value="Unassembled WGS sequence"/>
</dbReference>
<dbReference type="PROSITE" id="PS50005">
    <property type="entry name" value="TPR"/>
    <property type="match status" value="1"/>
</dbReference>
<reference evidence="2 3" key="1">
    <citation type="submission" date="2019-10" db="EMBL/GenBank/DDBJ databases">
        <authorList>
            <person name="Palmer J.M."/>
        </authorList>
    </citation>
    <scope>NUCLEOTIDE SEQUENCE [LARGE SCALE GENOMIC DNA]</scope>
    <source>
        <strain evidence="2 3">TWF694</strain>
    </source>
</reference>
<dbReference type="Gene3D" id="1.25.40.10">
    <property type="entry name" value="Tetratricopeptide repeat domain"/>
    <property type="match status" value="1"/>
</dbReference>
<feature type="repeat" description="TPR" evidence="1">
    <location>
        <begin position="561"/>
        <end position="594"/>
    </location>
</feature>
<dbReference type="InterPro" id="IPR011990">
    <property type="entry name" value="TPR-like_helical_dom_sf"/>
</dbReference>
<dbReference type="PANTHER" id="PTHR42345">
    <property type="entry name" value="TPR_REGION DOMAIN-CONTAINING PROTEIN"/>
    <property type="match status" value="1"/>
</dbReference>
<dbReference type="AlphaFoldDB" id="A0AAV9X605"/>
<keyword evidence="1" id="KW-0802">TPR repeat</keyword>
<proteinExistence type="predicted"/>
<evidence type="ECO:0000256" key="1">
    <source>
        <dbReference type="PROSITE-ProRule" id="PRU00339"/>
    </source>
</evidence>
<dbReference type="InterPro" id="IPR019734">
    <property type="entry name" value="TPR_rpt"/>
</dbReference>
<gene>
    <name evidence="2" type="ORF">TWF694_002131</name>
</gene>
<dbReference type="SUPFAM" id="SSF48452">
    <property type="entry name" value="TPR-like"/>
    <property type="match status" value="1"/>
</dbReference>
<keyword evidence="3" id="KW-1185">Reference proteome</keyword>
<dbReference type="PANTHER" id="PTHR42345:SF2">
    <property type="entry name" value="HELICASE-LIKE PROTEIN"/>
    <property type="match status" value="1"/>
</dbReference>
<comment type="caution">
    <text evidence="2">The sequence shown here is derived from an EMBL/GenBank/DDBJ whole genome shotgun (WGS) entry which is preliminary data.</text>
</comment>
<evidence type="ECO:0000313" key="2">
    <source>
        <dbReference type="EMBL" id="KAK6535678.1"/>
    </source>
</evidence>
<dbReference type="SMART" id="SM00028">
    <property type="entry name" value="TPR"/>
    <property type="match status" value="2"/>
</dbReference>
<accession>A0AAV9X605</accession>